<gene>
    <name evidence="2" type="ORF">EI77_03657</name>
</gene>
<dbReference type="Gene3D" id="3.40.390.70">
    <property type="match status" value="1"/>
</dbReference>
<protein>
    <recommendedName>
        <fullName evidence="1">Zinc-ribbon domain-containing protein</fullName>
    </recommendedName>
</protein>
<dbReference type="EMBL" id="SOCA01000008">
    <property type="protein sequence ID" value="TDU66562.1"/>
    <property type="molecule type" value="Genomic_DNA"/>
</dbReference>
<dbReference type="Proteomes" id="UP000295662">
    <property type="component" value="Unassembled WGS sequence"/>
</dbReference>
<keyword evidence="3" id="KW-1185">Reference proteome</keyword>
<dbReference type="InterPro" id="IPR011201">
    <property type="entry name" value="Zinc-ribbon_6_bact"/>
</dbReference>
<dbReference type="AlphaFoldDB" id="A0A4R7RMK3"/>
<evidence type="ECO:0000313" key="3">
    <source>
        <dbReference type="Proteomes" id="UP000295662"/>
    </source>
</evidence>
<proteinExistence type="predicted"/>
<dbReference type="InterPro" id="IPR031321">
    <property type="entry name" value="UCP012641"/>
</dbReference>
<comment type="caution">
    <text evidence="2">The sequence shown here is derived from an EMBL/GenBank/DDBJ whole genome shotgun (WGS) entry which is preliminary data.</text>
</comment>
<feature type="domain" description="Zinc-ribbon" evidence="1">
    <location>
        <begin position="44"/>
        <end position="151"/>
    </location>
</feature>
<organism evidence="2 3">
    <name type="scientific">Prosthecobacter fusiformis</name>
    <dbReference type="NCBI Taxonomy" id="48464"/>
    <lineage>
        <taxon>Bacteria</taxon>
        <taxon>Pseudomonadati</taxon>
        <taxon>Verrucomicrobiota</taxon>
        <taxon>Verrucomicrobiia</taxon>
        <taxon>Verrucomicrobiales</taxon>
        <taxon>Verrucomicrobiaceae</taxon>
        <taxon>Prosthecobacter</taxon>
    </lineage>
</organism>
<dbReference type="Pfam" id="PF10005">
    <property type="entry name" value="Zn_ribbon_DZR_6"/>
    <property type="match status" value="1"/>
</dbReference>
<dbReference type="PIRSF" id="PIRSF012641">
    <property type="entry name" value="UCP012641"/>
    <property type="match status" value="1"/>
</dbReference>
<evidence type="ECO:0000313" key="2">
    <source>
        <dbReference type="EMBL" id="TDU66562.1"/>
    </source>
</evidence>
<name>A0A4R7RMK3_9BACT</name>
<sequence>MCRNLPQRHPEPDCWPIFQLLTKLFSETKNDLFFTPTHCSMRTYLCICGQPVFFNNSVCISCGRAVGFDPFSKEMRELDMTGEDGVLQLAQAETPKKRGLFRRTPKVPEPPRYRFCANLHVCGCNWLIPADAAPETLCPGCMTTRVIPDLSLPGNPERWNRLETAKRRLLFTLLDLGLWGPGAKLQTTLPLVFDFLQNLPGQQVLTGHENGVVTLNVQEADDDHREKTRLELREPYRSLLGHFRHESGHFYWEVLIKGTHHLDEYRALFGDETADYATALQRNYTEGPPLGWDQNHISAYASSHPWEDWAETWAHWLHMHDTLETAEAAQCRTNIVRPKIDPALLCEPGQKPEAEHQAFCERISHWVALTTLVNELTRSMGQPDAYPFASGGAVLKKLFFIERVVRGV</sequence>
<evidence type="ECO:0000259" key="1">
    <source>
        <dbReference type="Pfam" id="PF10005"/>
    </source>
</evidence>
<accession>A0A4R7RMK3</accession>
<dbReference type="Pfam" id="PF15887">
    <property type="entry name" value="Peptidase_Mx"/>
    <property type="match status" value="1"/>
</dbReference>
<reference evidence="2 3" key="1">
    <citation type="submission" date="2019-03" db="EMBL/GenBank/DDBJ databases">
        <title>Genomic Encyclopedia of Archaeal and Bacterial Type Strains, Phase II (KMG-II): from individual species to whole genera.</title>
        <authorList>
            <person name="Goeker M."/>
        </authorList>
    </citation>
    <scope>NUCLEOTIDE SEQUENCE [LARGE SCALE GENOMIC DNA]</scope>
    <source>
        <strain evidence="2 3">ATCC 25309</strain>
    </source>
</reference>